<keyword evidence="1" id="KW-0547">Nucleotide-binding</keyword>
<name>A0A7L4P9A6_9CREN</name>
<organism evidence="4 5">
    <name type="scientific">Pyrobaculum arsenaticum</name>
    <dbReference type="NCBI Taxonomy" id="121277"/>
    <lineage>
        <taxon>Archaea</taxon>
        <taxon>Thermoproteota</taxon>
        <taxon>Thermoprotei</taxon>
        <taxon>Thermoproteales</taxon>
        <taxon>Thermoproteaceae</taxon>
        <taxon>Pyrobaculum</taxon>
    </lineage>
</organism>
<dbReference type="InterPro" id="IPR050764">
    <property type="entry name" value="CbbQ/NirQ/NorQ/GpvN"/>
</dbReference>
<dbReference type="Pfam" id="PF17863">
    <property type="entry name" value="AAA_lid_2"/>
    <property type="match status" value="1"/>
</dbReference>
<sequence length="302" mass="33792">MQRVLQVLSQFYVTDVENLKLILAAVVAGGHVLFNDPPGLGKTTLAKLLAKSLGLVFKRIQFTPDMLPSDVIGVNVWRPNQGRFEFVKGPVFTNILLADEINRAPPKTQAALLEAMEERQVTVDGVTYRLEEPFIVFATQNPVEHRGVYPLPEAQLDRFMIQISMGYPSQEEEEEILRRRLSWRGDDPSIYAAPVTTKEELLAWMRAAEEVYVDSAIVTFIVKMAQALRSHPLNTYGPSPRGSIALLKMARALALLDGRNYVIPDDVKKAAVPVLGHRIAPKDGDPRELVKEVVNRTPIPYK</sequence>
<dbReference type="GO" id="GO:0005524">
    <property type="term" value="F:ATP binding"/>
    <property type="evidence" value="ECO:0007669"/>
    <property type="project" value="UniProtKB-KW"/>
</dbReference>
<evidence type="ECO:0000256" key="1">
    <source>
        <dbReference type="ARBA" id="ARBA00022741"/>
    </source>
</evidence>
<dbReference type="PIRSF" id="PIRSF002849">
    <property type="entry name" value="AAA_ATPase_chaperone_MoxR_prd"/>
    <property type="match status" value="1"/>
</dbReference>
<evidence type="ECO:0000313" key="5">
    <source>
        <dbReference type="Proteomes" id="UP000554766"/>
    </source>
</evidence>
<dbReference type="SUPFAM" id="SSF52540">
    <property type="entry name" value="P-loop containing nucleoside triphosphate hydrolases"/>
    <property type="match status" value="1"/>
</dbReference>
<keyword evidence="2" id="KW-0067">ATP-binding</keyword>
<dbReference type="GeneID" id="5055962"/>
<evidence type="ECO:0000313" key="4">
    <source>
        <dbReference type="EMBL" id="NYR15518.1"/>
    </source>
</evidence>
<accession>A0A7L4P9A6</accession>
<protein>
    <submittedName>
        <fullName evidence="4">MoxR family ATPase</fullName>
    </submittedName>
</protein>
<dbReference type="OMA" id="FMARVSI"/>
<dbReference type="Proteomes" id="UP000554766">
    <property type="component" value="Unassembled WGS sequence"/>
</dbReference>
<dbReference type="Gene3D" id="3.40.50.300">
    <property type="entry name" value="P-loop containing nucleotide triphosphate hydrolases"/>
    <property type="match status" value="1"/>
</dbReference>
<dbReference type="InterPro" id="IPR041628">
    <property type="entry name" value="ChlI/MoxR_AAA_lid"/>
</dbReference>
<dbReference type="PANTHER" id="PTHR42759:SF5">
    <property type="entry name" value="METHANOL DEHYDROGENASE REGULATOR"/>
    <property type="match status" value="1"/>
</dbReference>
<dbReference type="InterPro" id="IPR011703">
    <property type="entry name" value="ATPase_AAA-3"/>
</dbReference>
<dbReference type="Gene3D" id="1.10.8.80">
    <property type="entry name" value="Magnesium chelatase subunit I, C-Terminal domain"/>
    <property type="match status" value="1"/>
</dbReference>
<evidence type="ECO:0000256" key="2">
    <source>
        <dbReference type="ARBA" id="ARBA00022840"/>
    </source>
</evidence>
<keyword evidence="5" id="KW-1185">Reference proteome</keyword>
<gene>
    <name evidence="4" type="ORF">HC235_06085</name>
</gene>
<dbReference type="InterPro" id="IPR027417">
    <property type="entry name" value="P-loop_NTPase"/>
</dbReference>
<dbReference type="EMBL" id="JAAVJF010000002">
    <property type="protein sequence ID" value="NYR15518.1"/>
    <property type="molecule type" value="Genomic_DNA"/>
</dbReference>
<dbReference type="InterPro" id="IPR003593">
    <property type="entry name" value="AAA+_ATPase"/>
</dbReference>
<dbReference type="Pfam" id="PF07726">
    <property type="entry name" value="AAA_3"/>
    <property type="match status" value="1"/>
</dbReference>
<dbReference type="PANTHER" id="PTHR42759">
    <property type="entry name" value="MOXR FAMILY PROTEIN"/>
    <property type="match status" value="1"/>
</dbReference>
<dbReference type="GO" id="GO:0016887">
    <property type="term" value="F:ATP hydrolysis activity"/>
    <property type="evidence" value="ECO:0007669"/>
    <property type="project" value="InterPro"/>
</dbReference>
<dbReference type="RefSeq" id="WP_011900672.1">
    <property type="nucleotide sequence ID" value="NZ_JAAVJF010000002.1"/>
</dbReference>
<proteinExistence type="predicted"/>
<evidence type="ECO:0000259" key="3">
    <source>
        <dbReference type="SMART" id="SM00382"/>
    </source>
</evidence>
<reference evidence="4 5" key="1">
    <citation type="journal article" date="2020" name="Nat. Commun.">
        <title>The structures of two archaeal type IV pili illuminate evolutionary relationships.</title>
        <authorList>
            <person name="Wang F."/>
            <person name="Baquero D.P."/>
            <person name="Su Z."/>
            <person name="Beltran L.C."/>
            <person name="Prangishvili D."/>
            <person name="Krupovic M."/>
            <person name="Egelman E.H."/>
        </authorList>
    </citation>
    <scope>NUCLEOTIDE SEQUENCE [LARGE SCALE GENOMIC DNA]</scope>
    <source>
        <strain evidence="4 5">2GA</strain>
    </source>
</reference>
<feature type="domain" description="AAA+ ATPase" evidence="3">
    <location>
        <begin position="28"/>
        <end position="169"/>
    </location>
</feature>
<dbReference type="AlphaFoldDB" id="A0A7L4P9A6"/>
<dbReference type="FunFam" id="3.40.50.300:FF:000640">
    <property type="entry name" value="MoxR family ATPase"/>
    <property type="match status" value="1"/>
</dbReference>
<comment type="caution">
    <text evidence="4">The sequence shown here is derived from an EMBL/GenBank/DDBJ whole genome shotgun (WGS) entry which is preliminary data.</text>
</comment>
<dbReference type="SMART" id="SM00382">
    <property type="entry name" value="AAA"/>
    <property type="match status" value="1"/>
</dbReference>
<dbReference type="CDD" id="cd00009">
    <property type="entry name" value="AAA"/>
    <property type="match status" value="1"/>
</dbReference>